<protein>
    <submittedName>
        <fullName evidence="2">Uncharacterized protein</fullName>
    </submittedName>
</protein>
<feature type="region of interest" description="Disordered" evidence="1">
    <location>
        <begin position="1"/>
        <end position="48"/>
    </location>
</feature>
<feature type="compositionally biased region" description="Low complexity" evidence="1">
    <location>
        <begin position="11"/>
        <end position="24"/>
    </location>
</feature>
<feature type="non-terminal residue" evidence="2">
    <location>
        <position position="162"/>
    </location>
</feature>
<organism evidence="2">
    <name type="scientific">Tanacetum cinerariifolium</name>
    <name type="common">Dalmatian daisy</name>
    <name type="synonym">Chrysanthemum cinerariifolium</name>
    <dbReference type="NCBI Taxonomy" id="118510"/>
    <lineage>
        <taxon>Eukaryota</taxon>
        <taxon>Viridiplantae</taxon>
        <taxon>Streptophyta</taxon>
        <taxon>Embryophyta</taxon>
        <taxon>Tracheophyta</taxon>
        <taxon>Spermatophyta</taxon>
        <taxon>Magnoliopsida</taxon>
        <taxon>eudicotyledons</taxon>
        <taxon>Gunneridae</taxon>
        <taxon>Pentapetalae</taxon>
        <taxon>asterids</taxon>
        <taxon>campanulids</taxon>
        <taxon>Asterales</taxon>
        <taxon>Asteraceae</taxon>
        <taxon>Asteroideae</taxon>
        <taxon>Anthemideae</taxon>
        <taxon>Anthemidinae</taxon>
        <taxon>Tanacetum</taxon>
    </lineage>
</organism>
<evidence type="ECO:0000313" key="2">
    <source>
        <dbReference type="EMBL" id="GFD24467.1"/>
    </source>
</evidence>
<gene>
    <name evidence="2" type="ORF">Tci_896436</name>
</gene>
<proteinExistence type="predicted"/>
<name>A0A699UPA9_TANCI</name>
<evidence type="ECO:0000256" key="1">
    <source>
        <dbReference type="SAM" id="MobiDB-lite"/>
    </source>
</evidence>
<reference evidence="2" key="1">
    <citation type="journal article" date="2019" name="Sci. Rep.">
        <title>Draft genome of Tanacetum cinerariifolium, the natural source of mosquito coil.</title>
        <authorList>
            <person name="Yamashiro T."/>
            <person name="Shiraishi A."/>
            <person name="Satake H."/>
            <person name="Nakayama K."/>
        </authorList>
    </citation>
    <scope>NUCLEOTIDE SEQUENCE</scope>
</reference>
<sequence>MSLSISGGSGSAFPTSATSATSAKSPEEIRPAPLMSSTDNPAPSATPVSLSGKALLMSRLFAGHLKEPAFASDEGADLAYVDDLACSIAKFRLDDNGRRILPQSPGMNFDLDGHEVTYFFTEKNAATATRILQSDGFQTTQLDKAFLQHALDARYSALTYLN</sequence>
<feature type="compositionally biased region" description="Polar residues" evidence="1">
    <location>
        <begin position="35"/>
        <end position="48"/>
    </location>
</feature>
<accession>A0A699UPA9</accession>
<dbReference type="EMBL" id="BKCJ011352680">
    <property type="protein sequence ID" value="GFD24467.1"/>
    <property type="molecule type" value="Genomic_DNA"/>
</dbReference>
<comment type="caution">
    <text evidence="2">The sequence shown here is derived from an EMBL/GenBank/DDBJ whole genome shotgun (WGS) entry which is preliminary data.</text>
</comment>
<dbReference type="AlphaFoldDB" id="A0A699UPA9"/>